<gene>
    <name evidence="13" type="ORF">F0M18_19480</name>
</gene>
<dbReference type="PANTHER" id="PTHR21708:SF45">
    <property type="entry name" value="2-DEHYDROPANTOATE 2-REDUCTASE"/>
    <property type="match status" value="1"/>
</dbReference>
<dbReference type="Pfam" id="PF08546">
    <property type="entry name" value="ApbA_C"/>
    <property type="match status" value="1"/>
</dbReference>
<evidence type="ECO:0000259" key="12">
    <source>
        <dbReference type="Pfam" id="PF08546"/>
    </source>
</evidence>
<evidence type="ECO:0000256" key="10">
    <source>
        <dbReference type="ARBA" id="ARBA00048793"/>
    </source>
</evidence>
<dbReference type="InterPro" id="IPR013332">
    <property type="entry name" value="KPR_N"/>
</dbReference>
<evidence type="ECO:0000256" key="2">
    <source>
        <dbReference type="ARBA" id="ARBA00004994"/>
    </source>
</evidence>
<dbReference type="GO" id="GO:0008677">
    <property type="term" value="F:2-dehydropantoate 2-reductase activity"/>
    <property type="evidence" value="ECO:0007669"/>
    <property type="project" value="UniProtKB-EC"/>
</dbReference>
<comment type="catalytic activity">
    <reaction evidence="10">
        <text>(R)-pantoate + NADP(+) = 2-dehydropantoate + NADPH + H(+)</text>
        <dbReference type="Rhea" id="RHEA:16233"/>
        <dbReference type="ChEBI" id="CHEBI:11561"/>
        <dbReference type="ChEBI" id="CHEBI:15378"/>
        <dbReference type="ChEBI" id="CHEBI:15980"/>
        <dbReference type="ChEBI" id="CHEBI:57783"/>
        <dbReference type="ChEBI" id="CHEBI:58349"/>
        <dbReference type="EC" id="1.1.1.169"/>
    </reaction>
</comment>
<evidence type="ECO:0000256" key="6">
    <source>
        <dbReference type="ARBA" id="ARBA00022655"/>
    </source>
</evidence>
<dbReference type="InterPro" id="IPR051402">
    <property type="entry name" value="KPR-Related"/>
</dbReference>
<feature type="domain" description="Ketopantoate reductase N-terminal" evidence="11">
    <location>
        <begin position="3"/>
        <end position="172"/>
    </location>
</feature>
<dbReference type="EC" id="1.1.1.169" evidence="4"/>
<dbReference type="SUPFAM" id="SSF51735">
    <property type="entry name" value="NAD(P)-binding Rossmann-fold domains"/>
    <property type="match status" value="1"/>
</dbReference>
<dbReference type="NCBIfam" id="NF005089">
    <property type="entry name" value="PRK06522.1-4"/>
    <property type="match status" value="1"/>
</dbReference>
<dbReference type="Pfam" id="PF02558">
    <property type="entry name" value="ApbA"/>
    <property type="match status" value="1"/>
</dbReference>
<comment type="caution">
    <text evidence="13">The sequence shown here is derived from an EMBL/GenBank/DDBJ whole genome shotgun (WGS) entry which is preliminary data.</text>
</comment>
<dbReference type="InterPro" id="IPR013328">
    <property type="entry name" value="6PGD_dom2"/>
</dbReference>
<dbReference type="InterPro" id="IPR013752">
    <property type="entry name" value="KPA_reductase"/>
</dbReference>
<evidence type="ECO:0000256" key="4">
    <source>
        <dbReference type="ARBA" id="ARBA00013014"/>
    </source>
</evidence>
<evidence type="ECO:0000256" key="3">
    <source>
        <dbReference type="ARBA" id="ARBA00007870"/>
    </source>
</evidence>
<protein>
    <recommendedName>
        <fullName evidence="5">2-dehydropantoate 2-reductase</fullName>
        <ecNumber evidence="4">1.1.1.169</ecNumber>
    </recommendedName>
    <alternativeName>
        <fullName evidence="9">Ketopantoate reductase</fullName>
    </alternativeName>
</protein>
<evidence type="ECO:0000256" key="7">
    <source>
        <dbReference type="ARBA" id="ARBA00022857"/>
    </source>
</evidence>
<sequence>MKIAIVGAGAMGVLLGVKLADAGHTVSFIDQPEQVRAAREKGLTLTSADATQQRIDKPTITADPADLGEQDLVILAVKAHHIASAAPMLAPLLDEDTPVLTLQNGLPWWYFYRHGGPFEGTLLRSLDPEGAISACIDTARIIGCTAYPAAEVTAPGVVHHVEGNRFTLGELDGSESERCRTIADALISAGFKSYVIDDIRAELWLKAWGALSFNPISALTHATMEDICRAPHTRWLAAELMREAQAIADKLGITFRHTIDKRLEGAEKVGPHKTSMLQDVEKGYALEVEALVGSVLELAELTNTPAPLIRSIYACCKLLDDQLPLTAPGTDQ</sequence>
<dbReference type="AlphaFoldDB" id="A0A5B0WPQ3"/>
<dbReference type="GO" id="GO:0015940">
    <property type="term" value="P:pantothenate biosynthetic process"/>
    <property type="evidence" value="ECO:0007669"/>
    <property type="project" value="UniProtKB-UniPathway"/>
</dbReference>
<comment type="function">
    <text evidence="1">Catalyzes the NADPH-dependent reduction of ketopantoate into pantoic acid.</text>
</comment>
<accession>A0A5B0WPQ3</accession>
<proteinExistence type="inferred from homology"/>
<evidence type="ECO:0000313" key="13">
    <source>
        <dbReference type="EMBL" id="KAA1188215.1"/>
    </source>
</evidence>
<keyword evidence="14" id="KW-1185">Reference proteome</keyword>
<name>A0A5B0WPQ3_9GAMM</name>
<dbReference type="Proteomes" id="UP000323708">
    <property type="component" value="Unassembled WGS sequence"/>
</dbReference>
<dbReference type="EMBL" id="VTUX01000011">
    <property type="protein sequence ID" value="KAA1188215.1"/>
    <property type="molecule type" value="Genomic_DNA"/>
</dbReference>
<organism evidence="13 14">
    <name type="scientific">Pseudohalioglobus sediminis</name>
    <dbReference type="NCBI Taxonomy" id="2606449"/>
    <lineage>
        <taxon>Bacteria</taxon>
        <taxon>Pseudomonadati</taxon>
        <taxon>Pseudomonadota</taxon>
        <taxon>Gammaproteobacteria</taxon>
        <taxon>Cellvibrionales</taxon>
        <taxon>Halieaceae</taxon>
        <taxon>Pseudohalioglobus</taxon>
    </lineage>
</organism>
<dbReference type="PANTHER" id="PTHR21708">
    <property type="entry name" value="PROBABLE 2-DEHYDROPANTOATE 2-REDUCTASE"/>
    <property type="match status" value="1"/>
</dbReference>
<evidence type="ECO:0000256" key="5">
    <source>
        <dbReference type="ARBA" id="ARBA00019465"/>
    </source>
</evidence>
<comment type="pathway">
    <text evidence="2">Cofactor biosynthesis; (R)-pantothenate biosynthesis; (R)-pantoate from 3-methyl-2-oxobutanoate: step 2/2.</text>
</comment>
<dbReference type="SUPFAM" id="SSF48179">
    <property type="entry name" value="6-phosphogluconate dehydrogenase C-terminal domain-like"/>
    <property type="match status" value="1"/>
</dbReference>
<evidence type="ECO:0000256" key="8">
    <source>
        <dbReference type="ARBA" id="ARBA00023002"/>
    </source>
</evidence>
<dbReference type="FunFam" id="1.10.1040.10:FF:000017">
    <property type="entry name" value="2-dehydropantoate 2-reductase"/>
    <property type="match status" value="1"/>
</dbReference>
<keyword evidence="6" id="KW-0566">Pantothenate biosynthesis</keyword>
<dbReference type="InterPro" id="IPR036291">
    <property type="entry name" value="NAD(P)-bd_dom_sf"/>
</dbReference>
<dbReference type="Gene3D" id="3.40.50.720">
    <property type="entry name" value="NAD(P)-binding Rossmann-like Domain"/>
    <property type="match status" value="1"/>
</dbReference>
<keyword evidence="7" id="KW-0521">NADP</keyword>
<keyword evidence="8" id="KW-0560">Oxidoreductase</keyword>
<dbReference type="RefSeq" id="WP_149613135.1">
    <property type="nucleotide sequence ID" value="NZ_VTUX01000011.1"/>
</dbReference>
<feature type="domain" description="Ketopantoate reductase C-terminal" evidence="12">
    <location>
        <begin position="198"/>
        <end position="318"/>
    </location>
</feature>
<dbReference type="UniPathway" id="UPA00028">
    <property type="reaction ID" value="UER00004"/>
</dbReference>
<evidence type="ECO:0000256" key="1">
    <source>
        <dbReference type="ARBA" id="ARBA00002919"/>
    </source>
</evidence>
<evidence type="ECO:0000256" key="9">
    <source>
        <dbReference type="ARBA" id="ARBA00032024"/>
    </source>
</evidence>
<reference evidence="13 14" key="1">
    <citation type="submission" date="2019-09" db="EMBL/GenBank/DDBJ databases">
        <authorList>
            <person name="Chen X.-Y."/>
        </authorList>
    </citation>
    <scope>NUCLEOTIDE SEQUENCE [LARGE SCALE GENOMIC DNA]</scope>
    <source>
        <strain evidence="13 14">NY5</strain>
    </source>
</reference>
<dbReference type="InterPro" id="IPR008927">
    <property type="entry name" value="6-PGluconate_DH-like_C_sf"/>
</dbReference>
<evidence type="ECO:0000313" key="14">
    <source>
        <dbReference type="Proteomes" id="UP000323708"/>
    </source>
</evidence>
<comment type="similarity">
    <text evidence="3">Belongs to the ketopantoate reductase family.</text>
</comment>
<dbReference type="GO" id="GO:0005737">
    <property type="term" value="C:cytoplasm"/>
    <property type="evidence" value="ECO:0007669"/>
    <property type="project" value="TreeGrafter"/>
</dbReference>
<evidence type="ECO:0000259" key="11">
    <source>
        <dbReference type="Pfam" id="PF02558"/>
    </source>
</evidence>
<dbReference type="Gene3D" id="1.10.1040.10">
    <property type="entry name" value="N-(1-d-carboxylethyl)-l-norvaline Dehydrogenase, domain 2"/>
    <property type="match status" value="1"/>
</dbReference>
<dbReference type="FunFam" id="3.40.50.720:FF:000307">
    <property type="entry name" value="2-dehydropantoate 2-reductase"/>
    <property type="match status" value="1"/>
</dbReference>